<dbReference type="EMBL" id="JARBHB010000016">
    <property type="protein sequence ID" value="KAJ8866822.1"/>
    <property type="molecule type" value="Genomic_DNA"/>
</dbReference>
<evidence type="ECO:0000313" key="2">
    <source>
        <dbReference type="EMBL" id="KAJ8866822.1"/>
    </source>
</evidence>
<proteinExistence type="predicted"/>
<gene>
    <name evidence="2" type="ORF">PR048_032683</name>
</gene>
<name>A0ABQ9G415_9NEOP</name>
<keyword evidence="3" id="KW-1185">Reference proteome</keyword>
<comment type="caution">
    <text evidence="2">The sequence shown here is derived from an EMBL/GenBank/DDBJ whole genome shotgun (WGS) entry which is preliminary data.</text>
</comment>
<dbReference type="InterPro" id="IPR029526">
    <property type="entry name" value="PGBD"/>
</dbReference>
<sequence length="141" mass="15858">MLYKVDNAESNVAKRVATAILNTGKNITVDNYFKSIPLAKELLEQKTTIVETLRQNKKDIPTLFLDTIIRPPCSSVFGFSKSGVLASYISQRNKNMSVLSTMHSDEKIDEETGEKRKPEIVTLYNLTKEGVDVVDELQGQY</sequence>
<dbReference type="Pfam" id="PF13843">
    <property type="entry name" value="DDE_Tnp_1_7"/>
    <property type="match status" value="1"/>
</dbReference>
<dbReference type="PANTHER" id="PTHR46599:SF6">
    <property type="entry name" value="DUAL SPECIFICITY PHOSPHATASE 26"/>
    <property type="match status" value="1"/>
</dbReference>
<reference evidence="2 3" key="1">
    <citation type="submission" date="2023-02" db="EMBL/GenBank/DDBJ databases">
        <title>LHISI_Scaffold_Assembly.</title>
        <authorList>
            <person name="Stuart O.P."/>
            <person name="Cleave R."/>
            <person name="Magrath M.J.L."/>
            <person name="Mikheyev A.S."/>
        </authorList>
    </citation>
    <scope>NUCLEOTIDE SEQUENCE [LARGE SCALE GENOMIC DNA]</scope>
    <source>
        <strain evidence="2">Daus_M_001</strain>
        <tissue evidence="2">Leg muscle</tissue>
    </source>
</reference>
<protein>
    <recommendedName>
        <fullName evidence="1">PiggyBac transposable element-derived protein domain-containing protein</fullName>
    </recommendedName>
</protein>
<feature type="domain" description="PiggyBac transposable element-derived protein" evidence="1">
    <location>
        <begin position="8"/>
        <end position="141"/>
    </location>
</feature>
<dbReference type="Proteomes" id="UP001159363">
    <property type="component" value="Chromosome 15"/>
</dbReference>
<evidence type="ECO:0000313" key="3">
    <source>
        <dbReference type="Proteomes" id="UP001159363"/>
    </source>
</evidence>
<accession>A0ABQ9G415</accession>
<evidence type="ECO:0000259" key="1">
    <source>
        <dbReference type="Pfam" id="PF13843"/>
    </source>
</evidence>
<dbReference type="PANTHER" id="PTHR46599">
    <property type="entry name" value="PIGGYBAC TRANSPOSABLE ELEMENT-DERIVED PROTEIN 4"/>
    <property type="match status" value="1"/>
</dbReference>
<organism evidence="2 3">
    <name type="scientific">Dryococelus australis</name>
    <dbReference type="NCBI Taxonomy" id="614101"/>
    <lineage>
        <taxon>Eukaryota</taxon>
        <taxon>Metazoa</taxon>
        <taxon>Ecdysozoa</taxon>
        <taxon>Arthropoda</taxon>
        <taxon>Hexapoda</taxon>
        <taxon>Insecta</taxon>
        <taxon>Pterygota</taxon>
        <taxon>Neoptera</taxon>
        <taxon>Polyneoptera</taxon>
        <taxon>Phasmatodea</taxon>
        <taxon>Verophasmatodea</taxon>
        <taxon>Anareolatae</taxon>
        <taxon>Phasmatidae</taxon>
        <taxon>Eurycanthinae</taxon>
        <taxon>Dryococelus</taxon>
    </lineage>
</organism>